<dbReference type="Gene3D" id="2.60.120.10">
    <property type="entry name" value="Jelly Rolls"/>
    <property type="match status" value="1"/>
</dbReference>
<protein>
    <submittedName>
        <fullName evidence="1">GNAT family N-acetyltransferase</fullName>
    </submittedName>
</protein>
<dbReference type="SUPFAM" id="SSF55729">
    <property type="entry name" value="Acyl-CoA N-acyltransferases (Nat)"/>
    <property type="match status" value="1"/>
</dbReference>
<dbReference type="CDD" id="cd04301">
    <property type="entry name" value="NAT_SF"/>
    <property type="match status" value="1"/>
</dbReference>
<dbReference type="CDD" id="cd00038">
    <property type="entry name" value="CAP_ED"/>
    <property type="match status" value="1"/>
</dbReference>
<dbReference type="InterPro" id="IPR018490">
    <property type="entry name" value="cNMP-bd_dom_sf"/>
</dbReference>
<reference evidence="1 2" key="1">
    <citation type="submission" date="2016-12" db="EMBL/GenBank/DDBJ databases">
        <title>The new phylogeny of genus Mycobacterium.</title>
        <authorList>
            <person name="Tortoli E."/>
            <person name="Trovato A."/>
            <person name="Cirillo D.M."/>
        </authorList>
    </citation>
    <scope>NUCLEOTIDE SEQUENCE [LARGE SCALE GENOMIC DNA]</scope>
    <source>
        <strain evidence="1 2">DSM 45130</strain>
    </source>
</reference>
<dbReference type="Pfam" id="PF13302">
    <property type="entry name" value="Acetyltransf_3"/>
    <property type="match status" value="1"/>
</dbReference>
<sequence>MSESENGRAEALARLDVFADCTASDLVPLARLLRPLRAAAGEVLMVQGEPADEFLIIAEGSVAITREPRDESDPPLIADAGRILGELALLRHSPRSATVTAITALAGWSGDDAAFDLLIELPGVLERLERTARQRLAAFITPVPVRLSDGRELLLRPVLPGDRARTEHSHITFSSDTFYRRFQTVRQPGQKLMRYLFVVDYVDHFVWVVVTPDGDLVADARFVRDEDDRTRAEIAFLVGDDYQGQGIGTFLMGALAIAARVAGVTRFHARVLTDNLPMRAILDRAGAQWKRDDLHMVTTEIAVPQEVPIDDDTARGIEAMAVRVLREL</sequence>
<keyword evidence="1" id="KW-0808">Transferase</keyword>
<dbReference type="Gene3D" id="3.40.630.30">
    <property type="match status" value="1"/>
</dbReference>
<dbReference type="SMART" id="SM00100">
    <property type="entry name" value="cNMP"/>
    <property type="match status" value="1"/>
</dbReference>
<dbReference type="Proteomes" id="UP000192801">
    <property type="component" value="Unassembled WGS sequence"/>
</dbReference>
<dbReference type="OrthoDB" id="190266at2"/>
<dbReference type="InterPro" id="IPR000595">
    <property type="entry name" value="cNMP-bd_dom"/>
</dbReference>
<dbReference type="SUPFAM" id="SSF51206">
    <property type="entry name" value="cAMP-binding domain-like"/>
    <property type="match status" value="1"/>
</dbReference>
<dbReference type="InterPro" id="IPR014710">
    <property type="entry name" value="RmlC-like_jellyroll"/>
</dbReference>
<keyword evidence="2" id="KW-1185">Reference proteome</keyword>
<dbReference type="Pfam" id="PF00027">
    <property type="entry name" value="cNMP_binding"/>
    <property type="match status" value="1"/>
</dbReference>
<dbReference type="InterPro" id="IPR016181">
    <property type="entry name" value="Acyl_CoA_acyltransferase"/>
</dbReference>
<dbReference type="PROSITE" id="PS50042">
    <property type="entry name" value="CNMP_BINDING_3"/>
    <property type="match status" value="1"/>
</dbReference>
<dbReference type="EMBL" id="MVHS01000005">
    <property type="protein sequence ID" value="ORA73125.1"/>
    <property type="molecule type" value="Genomic_DNA"/>
</dbReference>
<comment type="caution">
    <text evidence="1">The sequence shown here is derived from an EMBL/GenBank/DDBJ whole genome shotgun (WGS) entry which is preliminary data.</text>
</comment>
<dbReference type="AlphaFoldDB" id="A0A1X0DL99"/>
<dbReference type="PANTHER" id="PTHR11635:SF152">
    <property type="entry name" value="CAMP-DEPENDENT PROTEIN KINASE TYPE I REGULATORY SUBUNIT-RELATED"/>
    <property type="match status" value="1"/>
</dbReference>
<gene>
    <name evidence="1" type="ORF">BST26_03595</name>
</gene>
<dbReference type="PANTHER" id="PTHR11635">
    <property type="entry name" value="CAMP-DEPENDENT PROTEIN KINASE REGULATORY CHAIN"/>
    <property type="match status" value="1"/>
</dbReference>
<proteinExistence type="predicted"/>
<name>A0A1X0DL99_9MYCO</name>
<evidence type="ECO:0000313" key="1">
    <source>
        <dbReference type="EMBL" id="ORA73125.1"/>
    </source>
</evidence>
<dbReference type="GO" id="GO:0016747">
    <property type="term" value="F:acyltransferase activity, transferring groups other than amino-acyl groups"/>
    <property type="evidence" value="ECO:0007669"/>
    <property type="project" value="InterPro"/>
</dbReference>
<dbReference type="InterPro" id="IPR000182">
    <property type="entry name" value="GNAT_dom"/>
</dbReference>
<evidence type="ECO:0000313" key="2">
    <source>
        <dbReference type="Proteomes" id="UP000192801"/>
    </source>
</evidence>
<dbReference type="PRINTS" id="PR00103">
    <property type="entry name" value="CAMPKINASE"/>
</dbReference>
<dbReference type="GO" id="GO:0005829">
    <property type="term" value="C:cytosol"/>
    <property type="evidence" value="ECO:0007669"/>
    <property type="project" value="TreeGrafter"/>
</dbReference>
<dbReference type="InterPro" id="IPR050503">
    <property type="entry name" value="cAMP-dep_PK_reg_su-like"/>
</dbReference>
<dbReference type="RefSeq" id="WP_083029394.1">
    <property type="nucleotide sequence ID" value="NZ_AP022618.1"/>
</dbReference>
<dbReference type="GO" id="GO:0005952">
    <property type="term" value="C:cAMP-dependent protein kinase complex"/>
    <property type="evidence" value="ECO:0007669"/>
    <property type="project" value="InterPro"/>
</dbReference>
<dbReference type="PROSITE" id="PS51186">
    <property type="entry name" value="GNAT"/>
    <property type="match status" value="1"/>
</dbReference>
<organism evidence="1 2">
    <name type="scientific">Mycolicibacterium insubricum</name>
    <dbReference type="NCBI Taxonomy" id="444597"/>
    <lineage>
        <taxon>Bacteria</taxon>
        <taxon>Bacillati</taxon>
        <taxon>Actinomycetota</taxon>
        <taxon>Actinomycetes</taxon>
        <taxon>Mycobacteriales</taxon>
        <taxon>Mycobacteriaceae</taxon>
        <taxon>Mycolicibacterium</taxon>
    </lineage>
</organism>
<accession>A0A1X0DL99</accession>
<dbReference type="PROSITE" id="PS00889">
    <property type="entry name" value="CNMP_BINDING_2"/>
    <property type="match status" value="1"/>
</dbReference>
<dbReference type="STRING" id="444597.BST26_03595"/>
<dbReference type="InterPro" id="IPR018488">
    <property type="entry name" value="cNMP-bd_CS"/>
</dbReference>